<accession>A0A3B0STB8</accession>
<proteinExistence type="predicted"/>
<dbReference type="GO" id="GO:0047423">
    <property type="term" value="F:N-methylhydantoinase (ATP-hydrolyzing) activity"/>
    <property type="evidence" value="ECO:0007669"/>
    <property type="project" value="UniProtKB-EC"/>
</dbReference>
<organism evidence="2">
    <name type="scientific">hydrothermal vent metagenome</name>
    <dbReference type="NCBI Taxonomy" id="652676"/>
    <lineage>
        <taxon>unclassified sequences</taxon>
        <taxon>metagenomes</taxon>
        <taxon>ecological metagenomes</taxon>
    </lineage>
</organism>
<dbReference type="InterPro" id="IPR045079">
    <property type="entry name" value="Oxoprolinase-like"/>
</dbReference>
<dbReference type="GO" id="GO:0006749">
    <property type="term" value="P:glutathione metabolic process"/>
    <property type="evidence" value="ECO:0007669"/>
    <property type="project" value="TreeGrafter"/>
</dbReference>
<dbReference type="GO" id="GO:0005829">
    <property type="term" value="C:cytosol"/>
    <property type="evidence" value="ECO:0007669"/>
    <property type="project" value="TreeGrafter"/>
</dbReference>
<reference evidence="2" key="1">
    <citation type="submission" date="2018-06" db="EMBL/GenBank/DDBJ databases">
        <authorList>
            <person name="Zhirakovskaya E."/>
        </authorList>
    </citation>
    <scope>NUCLEOTIDE SEQUENCE</scope>
</reference>
<dbReference type="Pfam" id="PF02538">
    <property type="entry name" value="Hydantoinase_B"/>
    <property type="match status" value="1"/>
</dbReference>
<dbReference type="InterPro" id="IPR003692">
    <property type="entry name" value="Hydantoinase_B"/>
</dbReference>
<gene>
    <name evidence="2" type="ORF">MNBD_ACTINO02-2336</name>
</gene>
<dbReference type="GO" id="GO:0017168">
    <property type="term" value="F:5-oxoprolinase (ATP-hydrolyzing) activity"/>
    <property type="evidence" value="ECO:0007669"/>
    <property type="project" value="TreeGrafter"/>
</dbReference>
<protein>
    <submittedName>
        <fullName evidence="2">N-methylhydantoinase B</fullName>
        <ecNumber evidence="2">3.5.2.14</ecNumber>
    </submittedName>
</protein>
<dbReference type="PANTHER" id="PTHR11365">
    <property type="entry name" value="5-OXOPROLINASE RELATED"/>
    <property type="match status" value="1"/>
</dbReference>
<dbReference type="EMBL" id="UOEK01000286">
    <property type="protein sequence ID" value="VAW04347.1"/>
    <property type="molecule type" value="Genomic_DNA"/>
</dbReference>
<dbReference type="EC" id="3.5.2.14" evidence="2"/>
<evidence type="ECO:0000313" key="2">
    <source>
        <dbReference type="EMBL" id="VAW04347.1"/>
    </source>
</evidence>
<sequence length="381" mass="40509">MISVDPITLEVARNRFAALAEEMGAVLRRTAYSPNIKERIDCSAAVFVASGEMLAQAEHIPVHLGSMPASVAAVFEAFADGVEPGVQYAVNDPFYGGTHLNDLTLVQGVFFEDVLIGWVANRAHHADVGGEAPGSMPAYATHIDQEGHRVPPTPAVRNGEWIPEFLDPFLAATRTPDERIGDLSAQLGANEAGRKGLVDLVAREGVTEFERVTSALLDYGERRMRTALGELPDGVYRFEDVMELRGEFIPIRVAVTIDGESLTADFTGSASQVAANINAVEAVTRSCLYYAVRVATDPSIPANGGCYRPLNLVTEPGSIVHAEYPAAVAAGNVETSQRIADVLLGALAQAAPDRVPAAGQGTMNNILIGNDGFAYYETIAG</sequence>
<feature type="non-terminal residue" evidence="2">
    <location>
        <position position="381"/>
    </location>
</feature>
<evidence type="ECO:0000259" key="1">
    <source>
        <dbReference type="Pfam" id="PF02538"/>
    </source>
</evidence>
<keyword evidence="2" id="KW-0378">Hydrolase</keyword>
<dbReference type="AlphaFoldDB" id="A0A3B0STB8"/>
<name>A0A3B0STB8_9ZZZZ</name>
<dbReference type="PANTHER" id="PTHR11365:SF23">
    <property type="entry name" value="HYPOTHETICAL 5-OXOPROLINASE (EUROFUNG)-RELATED"/>
    <property type="match status" value="1"/>
</dbReference>
<feature type="domain" description="Hydantoinase B/oxoprolinase" evidence="1">
    <location>
        <begin position="5"/>
        <end position="381"/>
    </location>
</feature>